<reference evidence="2 3" key="2">
    <citation type="submission" date="2020-03" db="EMBL/GenBank/DDBJ databases">
        <title>Roseomonas stagni sp. nov., isolated from pond water in Japan.</title>
        <authorList>
            <person name="Furuhata K."/>
            <person name="Miyamoto H."/>
            <person name="Goto K."/>
        </authorList>
    </citation>
    <scope>NUCLEOTIDE SEQUENCE [LARGE SCALE GENOMIC DNA]</scope>
    <source>
        <strain evidence="2 3">PeD5</strain>
    </source>
</reference>
<sequence length="61" mass="6813">MADIVNLNKARKAARKREEAAEAAANRVKHGRTGAEKLNDRREEARRRALLDGAKRDDKSG</sequence>
<evidence type="ECO:0000313" key="2">
    <source>
        <dbReference type="EMBL" id="NGM21276.1"/>
    </source>
</evidence>
<organism evidence="2 3">
    <name type="scientific">Falsiroseomonas algicola</name>
    <dbReference type="NCBI Taxonomy" id="2716930"/>
    <lineage>
        <taxon>Bacteria</taxon>
        <taxon>Pseudomonadati</taxon>
        <taxon>Pseudomonadota</taxon>
        <taxon>Alphaproteobacteria</taxon>
        <taxon>Acetobacterales</taxon>
        <taxon>Roseomonadaceae</taxon>
        <taxon>Falsiroseomonas</taxon>
    </lineage>
</organism>
<name>A0A6M1LLS2_9PROT</name>
<protein>
    <submittedName>
        <fullName evidence="2">DUF4169 family protein</fullName>
    </submittedName>
</protein>
<dbReference type="RefSeq" id="WP_164695175.1">
    <property type="nucleotide sequence ID" value="NZ_JAAIKB010000005.1"/>
</dbReference>
<comment type="caution">
    <text evidence="2">The sequence shown here is derived from an EMBL/GenBank/DDBJ whole genome shotgun (WGS) entry which is preliminary data.</text>
</comment>
<proteinExistence type="predicted"/>
<dbReference type="InterPro" id="IPR025227">
    <property type="entry name" value="DUF4169"/>
</dbReference>
<keyword evidence="3" id="KW-1185">Reference proteome</keyword>
<dbReference type="Pfam" id="PF13770">
    <property type="entry name" value="DUF4169"/>
    <property type="match status" value="1"/>
</dbReference>
<reference evidence="2 3" key="1">
    <citation type="submission" date="2020-02" db="EMBL/GenBank/DDBJ databases">
        <authorList>
            <person name="Kim H.M."/>
            <person name="Jeon C.O."/>
        </authorList>
    </citation>
    <scope>NUCLEOTIDE SEQUENCE [LARGE SCALE GENOMIC DNA]</scope>
    <source>
        <strain evidence="2 3">PeD5</strain>
    </source>
</reference>
<feature type="compositionally biased region" description="Basic and acidic residues" evidence="1">
    <location>
        <begin position="33"/>
        <end position="61"/>
    </location>
</feature>
<gene>
    <name evidence="2" type="ORF">G3576_14730</name>
</gene>
<dbReference type="AlphaFoldDB" id="A0A6M1LLS2"/>
<dbReference type="EMBL" id="JAAIKB010000005">
    <property type="protein sequence ID" value="NGM21276.1"/>
    <property type="molecule type" value="Genomic_DNA"/>
</dbReference>
<evidence type="ECO:0000313" key="3">
    <source>
        <dbReference type="Proteomes" id="UP000475385"/>
    </source>
</evidence>
<accession>A0A6M1LLS2</accession>
<feature type="region of interest" description="Disordered" evidence="1">
    <location>
        <begin position="1"/>
        <end position="61"/>
    </location>
</feature>
<evidence type="ECO:0000256" key="1">
    <source>
        <dbReference type="SAM" id="MobiDB-lite"/>
    </source>
</evidence>
<dbReference type="Proteomes" id="UP000475385">
    <property type="component" value="Unassembled WGS sequence"/>
</dbReference>